<gene>
    <name evidence="3" type="ORF">FKR81_03270</name>
</gene>
<dbReference type="InterPro" id="IPR015590">
    <property type="entry name" value="Aldehyde_DH_dom"/>
</dbReference>
<evidence type="ECO:0000259" key="2">
    <source>
        <dbReference type="Pfam" id="PF00171"/>
    </source>
</evidence>
<keyword evidence="1" id="KW-0560">Oxidoreductase</keyword>
<evidence type="ECO:0000313" key="4">
    <source>
        <dbReference type="Proteomes" id="UP000316639"/>
    </source>
</evidence>
<comment type="caution">
    <text evidence="3">The sequence shown here is derived from an EMBL/GenBank/DDBJ whole genome shotgun (WGS) entry which is preliminary data.</text>
</comment>
<reference evidence="3 4" key="1">
    <citation type="submission" date="2019-07" db="EMBL/GenBank/DDBJ databases">
        <title>Lentzea xizangensis sp. nov., isolated from Qinghai-Tibetan Plateau Soils.</title>
        <authorList>
            <person name="Huang J."/>
        </authorList>
    </citation>
    <scope>NUCLEOTIDE SEQUENCE [LARGE SCALE GENOMIC DNA]</scope>
    <source>
        <strain evidence="3 4">FXJ1.1311</strain>
    </source>
</reference>
<name>A0A563F1F4_9PSEU</name>
<evidence type="ECO:0000256" key="1">
    <source>
        <dbReference type="ARBA" id="ARBA00023002"/>
    </source>
</evidence>
<dbReference type="AlphaFoldDB" id="A0A563F1F4"/>
<organism evidence="3 4">
    <name type="scientific">Lentzea tibetensis</name>
    <dbReference type="NCBI Taxonomy" id="2591470"/>
    <lineage>
        <taxon>Bacteria</taxon>
        <taxon>Bacillati</taxon>
        <taxon>Actinomycetota</taxon>
        <taxon>Actinomycetes</taxon>
        <taxon>Pseudonocardiales</taxon>
        <taxon>Pseudonocardiaceae</taxon>
        <taxon>Lentzea</taxon>
    </lineage>
</organism>
<dbReference type="InterPro" id="IPR016162">
    <property type="entry name" value="Ald_DH_N"/>
</dbReference>
<sequence length="428" mass="46932">MANCELLRSGYEPRDEEVVVVSPTLDTASRLDVISTICQRVLDRAADLEDAAVRLLPFPRQVIRADLALAASRLEAFATVTPRLAGRRPLGRVALALPGNAILSNPLATIAASHLAGNKTLVRMPRQRREWAAVLSALVGEAAEFVDFGGSGFIDHAMRQPDVDAIMVFGDDSWAADYEMVARTTGTKFVFEGPGKDPFLVLCPALVDEAARAAVEAGMFNAGQACTSPERFYVVPAAYDDFVERVIDLVRELNVGDPDDPQTQIGPLAPVVAHRLDAQVRDAISKGAVVLNTGMARPMTVNGEERVLVPPIVVAGTDHRMTLMREETFGPVIAIQRAASIHEALELAEDSPYGLSATTFGRVEGVAERLVHSHGQVFAEQTWLSQRRRHPLAPYGGRRRSGWVWEWQDEQFVRRDGPRHNFLEFSRI</sequence>
<dbReference type="Gene3D" id="3.40.605.10">
    <property type="entry name" value="Aldehyde Dehydrogenase, Chain A, domain 1"/>
    <property type="match status" value="1"/>
</dbReference>
<protein>
    <submittedName>
        <fullName evidence="3">Aldehyde dehydrogenase</fullName>
    </submittedName>
</protein>
<dbReference type="EMBL" id="VOBR01000002">
    <property type="protein sequence ID" value="TWP53790.1"/>
    <property type="molecule type" value="Genomic_DNA"/>
</dbReference>
<dbReference type="OrthoDB" id="2644916at2"/>
<evidence type="ECO:0000313" key="3">
    <source>
        <dbReference type="EMBL" id="TWP53790.1"/>
    </source>
</evidence>
<dbReference type="Proteomes" id="UP000316639">
    <property type="component" value="Unassembled WGS sequence"/>
</dbReference>
<accession>A0A563F1F4</accession>
<dbReference type="Pfam" id="PF00171">
    <property type="entry name" value="Aldedh"/>
    <property type="match status" value="1"/>
</dbReference>
<feature type="domain" description="Aldehyde dehydrogenase" evidence="2">
    <location>
        <begin position="84"/>
        <end position="403"/>
    </location>
</feature>
<dbReference type="SUPFAM" id="SSF53720">
    <property type="entry name" value="ALDH-like"/>
    <property type="match status" value="1"/>
</dbReference>
<dbReference type="Gene3D" id="3.40.309.10">
    <property type="entry name" value="Aldehyde Dehydrogenase, Chain A, domain 2"/>
    <property type="match status" value="1"/>
</dbReference>
<keyword evidence="4" id="KW-1185">Reference proteome</keyword>
<dbReference type="InterPro" id="IPR047110">
    <property type="entry name" value="GABD/Sad-like"/>
</dbReference>
<dbReference type="InterPro" id="IPR016161">
    <property type="entry name" value="Ald_DH/histidinol_DH"/>
</dbReference>
<proteinExistence type="predicted"/>
<dbReference type="PANTHER" id="PTHR43217">
    <property type="entry name" value="SUCCINATE SEMIALDEHYDE DEHYDROGENASE [NAD(P)+] SAD"/>
    <property type="match status" value="1"/>
</dbReference>
<dbReference type="InterPro" id="IPR016163">
    <property type="entry name" value="Ald_DH_C"/>
</dbReference>
<dbReference type="PANTHER" id="PTHR43217:SF1">
    <property type="entry name" value="SUCCINATE SEMIALDEHYDE DEHYDROGENASE [NAD(P)+] SAD"/>
    <property type="match status" value="1"/>
</dbReference>
<dbReference type="GO" id="GO:0004777">
    <property type="term" value="F:succinate-semialdehyde dehydrogenase (NAD+) activity"/>
    <property type="evidence" value="ECO:0007669"/>
    <property type="project" value="TreeGrafter"/>
</dbReference>